<accession>K2GW46</accession>
<organism evidence="1">
    <name type="scientific">uncultured bacterium</name>
    <name type="common">gcode 4</name>
    <dbReference type="NCBI Taxonomy" id="1234023"/>
    <lineage>
        <taxon>Bacteria</taxon>
        <taxon>environmental samples</taxon>
    </lineage>
</organism>
<protein>
    <submittedName>
        <fullName evidence="1">Uncharacterized protein</fullName>
    </submittedName>
</protein>
<evidence type="ECO:0000313" key="1">
    <source>
        <dbReference type="EMBL" id="EKE27560.1"/>
    </source>
</evidence>
<comment type="caution">
    <text evidence="1">The sequence shown here is derived from an EMBL/GenBank/DDBJ whole genome shotgun (WGS) entry which is preliminary data.</text>
</comment>
<reference evidence="1" key="1">
    <citation type="journal article" date="2012" name="Science">
        <title>Fermentation, hydrogen, and sulfur metabolism in multiple uncultivated bacterial phyla.</title>
        <authorList>
            <person name="Wrighton K.C."/>
            <person name="Thomas B.C."/>
            <person name="Sharon I."/>
            <person name="Miller C.S."/>
            <person name="Castelle C.J."/>
            <person name="VerBerkmoes N.C."/>
            <person name="Wilkins M.J."/>
            <person name="Hettich R.L."/>
            <person name="Lipton M.S."/>
            <person name="Williams K.H."/>
            <person name="Long P.E."/>
            <person name="Banfield J.F."/>
        </authorList>
    </citation>
    <scope>NUCLEOTIDE SEQUENCE [LARGE SCALE GENOMIC DNA]</scope>
</reference>
<name>K2GW46_9BACT</name>
<sequence length="75" mass="8981">MTAVKLRSMNMSVIKIEIPNKYDWILSQDELEKVISEFLAEYIELIEDMKLKKDLSGNKRFKELNKMIEKKLWDS</sequence>
<dbReference type="EMBL" id="AMFJ01000466">
    <property type="protein sequence ID" value="EKE27560.1"/>
    <property type="molecule type" value="Genomic_DNA"/>
</dbReference>
<gene>
    <name evidence="1" type="ORF">ACD_3C00192G0005</name>
</gene>
<dbReference type="AlphaFoldDB" id="K2GW46"/>
<proteinExistence type="predicted"/>